<comment type="pathway">
    <text evidence="1">Carbohydrate biosynthesis; gluconeogenesis.</text>
</comment>
<evidence type="ECO:0000256" key="13">
    <source>
        <dbReference type="SAM" id="MobiDB-lite"/>
    </source>
</evidence>
<dbReference type="InterPro" id="IPR001680">
    <property type="entry name" value="WD40_rpt"/>
</dbReference>
<keyword evidence="9" id="KW-0067">ATP-binding</keyword>
<evidence type="ECO:0000256" key="9">
    <source>
        <dbReference type="ARBA" id="ARBA00022840"/>
    </source>
</evidence>
<dbReference type="NCBIfam" id="TIGR00224">
    <property type="entry name" value="pckA"/>
    <property type="match status" value="1"/>
</dbReference>
<dbReference type="Gene3D" id="3.90.228.20">
    <property type="match status" value="1"/>
</dbReference>
<dbReference type="GO" id="GO:0005524">
    <property type="term" value="F:ATP binding"/>
    <property type="evidence" value="ECO:0007669"/>
    <property type="project" value="UniProtKB-KW"/>
</dbReference>
<dbReference type="GO" id="GO:0005829">
    <property type="term" value="C:cytosol"/>
    <property type="evidence" value="ECO:0007669"/>
    <property type="project" value="TreeGrafter"/>
</dbReference>
<keyword evidence="7" id="KW-0547">Nucleotide-binding</keyword>
<feature type="repeat" description="WD" evidence="12">
    <location>
        <begin position="661"/>
        <end position="700"/>
    </location>
</feature>
<keyword evidence="14" id="KW-0418">Kinase</keyword>
<dbReference type="EMBL" id="LSRX01001391">
    <property type="protein sequence ID" value="OLP80302.1"/>
    <property type="molecule type" value="Genomic_DNA"/>
</dbReference>
<evidence type="ECO:0000313" key="14">
    <source>
        <dbReference type="EMBL" id="OLP80302.1"/>
    </source>
</evidence>
<evidence type="ECO:0000256" key="3">
    <source>
        <dbReference type="ARBA" id="ARBA00012363"/>
    </source>
</evidence>
<evidence type="ECO:0000256" key="10">
    <source>
        <dbReference type="ARBA" id="ARBA00023239"/>
    </source>
</evidence>
<evidence type="ECO:0000256" key="7">
    <source>
        <dbReference type="ARBA" id="ARBA00022741"/>
    </source>
</evidence>
<dbReference type="NCBIfam" id="NF006820">
    <property type="entry name" value="PRK09344.1-2"/>
    <property type="match status" value="1"/>
</dbReference>
<dbReference type="CDD" id="cd00484">
    <property type="entry name" value="PEPCK_ATP"/>
    <property type="match status" value="1"/>
</dbReference>
<dbReference type="SMART" id="SM00320">
    <property type="entry name" value="WD40"/>
    <property type="match status" value="7"/>
</dbReference>
<dbReference type="SUPFAM" id="SSF50978">
    <property type="entry name" value="WD40 repeat-like"/>
    <property type="match status" value="1"/>
</dbReference>
<dbReference type="SUPFAM" id="SSF68923">
    <property type="entry name" value="PEP carboxykinase N-terminal domain"/>
    <property type="match status" value="1"/>
</dbReference>
<evidence type="ECO:0000256" key="2">
    <source>
        <dbReference type="ARBA" id="ARBA00006052"/>
    </source>
</evidence>
<keyword evidence="15" id="KW-1185">Reference proteome</keyword>
<sequence length="948" mass="103870">MAPRQSLLRPLARAVRTIGQRQLHVGRLAMDQGKIRQVIADALSVSASTQPIPAVPADYHAHADADLKLLEGLGIHTKVVQHNARPGTLYDEALRYEKGSAILSTGALAAFSGAKTGRSPLDKRVVEEPSTKDDIWWGAVNIPVSESTFKINRERAIDYLNTRERLYVLDGFAGWDPKYRYKVRVITSRAYHALFMHNMLIRPTAEELANFGEPDYTIYNAGAFPCNRATEGMTSGTSVSLNFASREVVILGTQYAGEMKKGVFTIMNYLLPKQGILSMHASANAGKDKGDVTVFFGLSGTGKTTLSADEHRLLIGDDEHAWTDQGIFNIEGGCYAKAIGLTREKEPEIWDAIRFGALLENVVFDQRSGQVDYDDVSITENTRVSYPLEYIPNVKIPAVAGHPKNIIMLTCDAFGVLPPVSKLTPAQAMYHFISGYTAKVAGTEMGVTEPTATFSACFGAPFMVWHPAKYAELLAEKMAQHNVNAWLINTGWTGGSYGVGHRMSLKDTRAIIDAIHDGNLAGGEFETFPRFNLQVPKSCAGVDSKILMPNKTWSSQDEFQKASVKLATLFKDNFKKFSEGMSEFMKNCLKESRAKMQQSPSNHSMSGQLRRDRERQRDKSPPRQKSPPRPARSGGLHASVGGSTTPTAHQSAPEEHCVHILAGHTGSVLCLCGVGDILFTGSQDGDIMIWDLNNLQYIGTLPVHKGFVKCLYASYAKKVLCSGSQDRTIRIWSLETFSTVKTLLGHTGGVNAILILEGADVLVSGSEDRSIRVWDLATFEAVACLEAAHLGGVFALDRFGSPLQVVSGARDRSLKVWNASTWAVSKTLHPPHYDGVTSIAVAGKHGKFYSGSRDRSIKEWDVQSLTNTMHTLHVHGDWIQALCMSPSDDVLFSGSKDGVVKVWDGELQCQDVLQGHRGPVSALTAVGNRLFSASHDRAVRVWRIEQYG</sequence>
<dbReference type="GO" id="GO:0004612">
    <property type="term" value="F:phosphoenolpyruvate carboxykinase (ATP) activity"/>
    <property type="evidence" value="ECO:0007669"/>
    <property type="project" value="UniProtKB-EC"/>
</dbReference>
<feature type="repeat" description="WD" evidence="12">
    <location>
        <begin position="829"/>
        <end position="870"/>
    </location>
</feature>
<dbReference type="InterPro" id="IPR015943">
    <property type="entry name" value="WD40/YVTN_repeat-like_dom_sf"/>
</dbReference>
<protein>
    <recommendedName>
        <fullName evidence="3">phosphoenolpyruvate carboxykinase (ATP)</fullName>
        <ecNumber evidence="3">4.1.1.49</ecNumber>
    </recommendedName>
</protein>
<evidence type="ECO:0000256" key="8">
    <source>
        <dbReference type="ARBA" id="ARBA00022793"/>
    </source>
</evidence>
<dbReference type="InterPro" id="IPR019775">
    <property type="entry name" value="WD40_repeat_CS"/>
</dbReference>
<dbReference type="UniPathway" id="UPA00138"/>
<comment type="caution">
    <text evidence="14">The sequence shown here is derived from an EMBL/GenBank/DDBJ whole genome shotgun (WGS) entry which is preliminary data.</text>
</comment>
<dbReference type="Gene3D" id="2.130.10.10">
    <property type="entry name" value="YVTN repeat-like/Quinoprotein amine dehydrogenase"/>
    <property type="match status" value="2"/>
</dbReference>
<dbReference type="PANTHER" id="PTHR30031">
    <property type="entry name" value="PHOSPHOENOLPYRUVATE CARBOXYKINASE ATP"/>
    <property type="match status" value="1"/>
</dbReference>
<dbReference type="InterPro" id="IPR015994">
    <property type="entry name" value="PEPCK_ATP_CS"/>
</dbReference>
<dbReference type="PANTHER" id="PTHR30031:SF0">
    <property type="entry name" value="PHOSPHOENOLPYRUVATE CARBOXYKINASE (ATP)"/>
    <property type="match status" value="1"/>
</dbReference>
<organism evidence="14 15">
    <name type="scientific">Symbiodinium microadriaticum</name>
    <name type="common">Dinoflagellate</name>
    <name type="synonym">Zooxanthella microadriatica</name>
    <dbReference type="NCBI Taxonomy" id="2951"/>
    <lineage>
        <taxon>Eukaryota</taxon>
        <taxon>Sar</taxon>
        <taxon>Alveolata</taxon>
        <taxon>Dinophyceae</taxon>
        <taxon>Suessiales</taxon>
        <taxon>Symbiodiniaceae</taxon>
        <taxon>Symbiodinium</taxon>
    </lineage>
</organism>
<dbReference type="SUPFAM" id="SSF53795">
    <property type="entry name" value="PEP carboxykinase-like"/>
    <property type="match status" value="1"/>
</dbReference>
<keyword evidence="6" id="KW-0677">Repeat</keyword>
<reference evidence="14 15" key="1">
    <citation type="submission" date="2016-02" db="EMBL/GenBank/DDBJ databases">
        <title>Genome analysis of coral dinoflagellate symbionts highlights evolutionary adaptations to a symbiotic lifestyle.</title>
        <authorList>
            <person name="Aranda M."/>
            <person name="Li Y."/>
            <person name="Liew Y.J."/>
            <person name="Baumgarten S."/>
            <person name="Simakov O."/>
            <person name="Wilson M."/>
            <person name="Piel J."/>
            <person name="Ashoor H."/>
            <person name="Bougouffa S."/>
            <person name="Bajic V.B."/>
            <person name="Ryu T."/>
            <person name="Ravasi T."/>
            <person name="Bayer T."/>
            <person name="Micklem G."/>
            <person name="Kim H."/>
            <person name="Bhak J."/>
            <person name="Lajeunesse T.C."/>
            <person name="Voolstra C.R."/>
        </authorList>
    </citation>
    <scope>NUCLEOTIDE SEQUENCE [LARGE SCALE GENOMIC DNA]</scope>
    <source>
        <strain evidence="14 15">CCMP2467</strain>
    </source>
</reference>
<evidence type="ECO:0000256" key="4">
    <source>
        <dbReference type="ARBA" id="ARBA00022432"/>
    </source>
</evidence>
<keyword evidence="14" id="KW-0670">Pyruvate</keyword>
<keyword evidence="8" id="KW-0210">Decarboxylase</keyword>
<gene>
    <name evidence="14" type="primary">pckA</name>
    <name evidence="14" type="ORF">AK812_SmicGene39305</name>
</gene>
<comment type="catalytic activity">
    <reaction evidence="11">
        <text>oxaloacetate + ATP = phosphoenolpyruvate + ADP + CO2</text>
        <dbReference type="Rhea" id="RHEA:18617"/>
        <dbReference type="ChEBI" id="CHEBI:16452"/>
        <dbReference type="ChEBI" id="CHEBI:16526"/>
        <dbReference type="ChEBI" id="CHEBI:30616"/>
        <dbReference type="ChEBI" id="CHEBI:58702"/>
        <dbReference type="ChEBI" id="CHEBI:456216"/>
        <dbReference type="EC" id="4.1.1.49"/>
    </reaction>
</comment>
<dbReference type="PROSITE" id="PS00678">
    <property type="entry name" value="WD_REPEATS_1"/>
    <property type="match status" value="3"/>
</dbReference>
<evidence type="ECO:0000256" key="11">
    <source>
        <dbReference type="ARBA" id="ARBA00047371"/>
    </source>
</evidence>
<feature type="region of interest" description="Disordered" evidence="13">
    <location>
        <begin position="591"/>
        <end position="651"/>
    </location>
</feature>
<feature type="repeat" description="WD" evidence="12">
    <location>
        <begin position="872"/>
        <end position="904"/>
    </location>
</feature>
<dbReference type="OrthoDB" id="184182at2759"/>
<keyword evidence="10" id="KW-0456">Lyase</keyword>
<feature type="compositionally biased region" description="Basic and acidic residues" evidence="13">
    <location>
        <begin position="609"/>
        <end position="621"/>
    </location>
</feature>
<feature type="repeat" description="WD" evidence="12">
    <location>
        <begin position="743"/>
        <end position="784"/>
    </location>
</feature>
<dbReference type="Pfam" id="PF00400">
    <property type="entry name" value="WD40"/>
    <property type="match status" value="6"/>
</dbReference>
<dbReference type="Proteomes" id="UP000186817">
    <property type="component" value="Unassembled WGS sequence"/>
</dbReference>
<dbReference type="PRINTS" id="PR00320">
    <property type="entry name" value="GPROTEINBRPT"/>
</dbReference>
<dbReference type="AlphaFoldDB" id="A0A1Q9CBJ7"/>
<dbReference type="PROSITE" id="PS50294">
    <property type="entry name" value="WD_REPEATS_REGION"/>
    <property type="match status" value="5"/>
</dbReference>
<evidence type="ECO:0000256" key="6">
    <source>
        <dbReference type="ARBA" id="ARBA00022737"/>
    </source>
</evidence>
<keyword evidence="5 12" id="KW-0853">WD repeat</keyword>
<feature type="repeat" description="WD" evidence="12">
    <location>
        <begin position="913"/>
        <end position="948"/>
    </location>
</feature>
<feature type="compositionally biased region" description="Polar residues" evidence="13">
    <location>
        <begin position="595"/>
        <end position="607"/>
    </location>
</feature>
<dbReference type="InterPro" id="IPR036322">
    <property type="entry name" value="WD40_repeat_dom_sf"/>
</dbReference>
<feature type="repeat" description="WD" evidence="12">
    <location>
        <begin position="786"/>
        <end position="827"/>
    </location>
</feature>
<dbReference type="GO" id="GO:0006094">
    <property type="term" value="P:gluconeogenesis"/>
    <property type="evidence" value="ECO:0007669"/>
    <property type="project" value="UniProtKB-UniPathway"/>
</dbReference>
<dbReference type="PROSITE" id="PS00532">
    <property type="entry name" value="PEPCK_ATP"/>
    <property type="match status" value="1"/>
</dbReference>
<dbReference type="HAMAP" id="MF_00453">
    <property type="entry name" value="PEPCK_ATP"/>
    <property type="match status" value="1"/>
</dbReference>
<accession>A0A1Q9CBJ7</accession>
<dbReference type="Pfam" id="PF01293">
    <property type="entry name" value="PEPCK_ATP"/>
    <property type="match status" value="1"/>
</dbReference>
<evidence type="ECO:0000256" key="1">
    <source>
        <dbReference type="ARBA" id="ARBA00004742"/>
    </source>
</evidence>
<evidence type="ECO:0000256" key="12">
    <source>
        <dbReference type="PROSITE-ProRule" id="PRU00221"/>
    </source>
</evidence>
<dbReference type="PROSITE" id="PS50082">
    <property type="entry name" value="WD_REPEATS_2"/>
    <property type="match status" value="7"/>
</dbReference>
<feature type="compositionally biased region" description="Polar residues" evidence="13">
    <location>
        <begin position="641"/>
        <end position="650"/>
    </location>
</feature>
<dbReference type="EC" id="4.1.1.49" evidence="3"/>
<feature type="repeat" description="WD" evidence="12">
    <location>
        <begin position="701"/>
        <end position="742"/>
    </location>
</feature>
<dbReference type="InterPro" id="IPR001272">
    <property type="entry name" value="PEP_carboxykinase_ATP"/>
</dbReference>
<dbReference type="Gene3D" id="2.170.8.10">
    <property type="entry name" value="Phosphoenolpyruvate Carboxykinase, domain 2"/>
    <property type="match status" value="1"/>
</dbReference>
<comment type="similarity">
    <text evidence="2">Belongs to the phosphoenolpyruvate carboxykinase (ATP) family.</text>
</comment>
<name>A0A1Q9CBJ7_SYMMI</name>
<dbReference type="InterPro" id="IPR008210">
    <property type="entry name" value="PEP_carboxykinase_N"/>
</dbReference>
<evidence type="ECO:0000313" key="15">
    <source>
        <dbReference type="Proteomes" id="UP000186817"/>
    </source>
</evidence>
<keyword evidence="4" id="KW-0312">Gluconeogenesis</keyword>
<evidence type="ECO:0000256" key="5">
    <source>
        <dbReference type="ARBA" id="ARBA00022574"/>
    </source>
</evidence>
<dbReference type="NCBIfam" id="NF006821">
    <property type="entry name" value="PRK09344.1-3"/>
    <property type="match status" value="1"/>
</dbReference>
<dbReference type="Gene3D" id="3.40.449.10">
    <property type="entry name" value="Phosphoenolpyruvate Carboxykinase, domain 1"/>
    <property type="match status" value="1"/>
</dbReference>
<dbReference type="GO" id="GO:0016301">
    <property type="term" value="F:kinase activity"/>
    <property type="evidence" value="ECO:0007669"/>
    <property type="project" value="UniProtKB-KW"/>
</dbReference>
<proteinExistence type="inferred from homology"/>
<keyword evidence="14" id="KW-0808">Transferase</keyword>
<dbReference type="FunFam" id="2.170.8.10:FF:000001">
    <property type="entry name" value="Phosphoenolpyruvate carboxykinase (ATP)"/>
    <property type="match status" value="1"/>
</dbReference>
<dbReference type="CDD" id="cd00200">
    <property type="entry name" value="WD40"/>
    <property type="match status" value="1"/>
</dbReference>
<dbReference type="InterPro" id="IPR020472">
    <property type="entry name" value="WD40_PAC1"/>
</dbReference>
<dbReference type="InterPro" id="IPR013035">
    <property type="entry name" value="PEP_carboxykinase_C"/>
</dbReference>